<reference evidence="4" key="1">
    <citation type="submission" date="2017-02" db="UniProtKB">
        <authorList>
            <consortium name="WormBaseParasite"/>
        </authorList>
    </citation>
    <scope>IDENTIFICATION</scope>
</reference>
<dbReference type="WBParaSite" id="HNAJ_0000112901-mRNA-1">
    <property type="protein sequence ID" value="HNAJ_0000112901-mRNA-1"/>
    <property type="gene ID" value="HNAJ_0000112901"/>
</dbReference>
<name>A0A0R3T2G9_RODNA</name>
<evidence type="ECO:0000313" key="4">
    <source>
        <dbReference type="WBParaSite" id="HNAJ_0000112901-mRNA-1"/>
    </source>
</evidence>
<evidence type="ECO:0000313" key="3">
    <source>
        <dbReference type="Proteomes" id="UP000278807"/>
    </source>
</evidence>
<gene>
    <name evidence="2" type="ORF">HNAJ_LOCUS1129</name>
</gene>
<organism evidence="4">
    <name type="scientific">Rodentolepis nana</name>
    <name type="common">Dwarf tapeworm</name>
    <name type="synonym">Hymenolepis nana</name>
    <dbReference type="NCBI Taxonomy" id="102285"/>
    <lineage>
        <taxon>Eukaryota</taxon>
        <taxon>Metazoa</taxon>
        <taxon>Spiralia</taxon>
        <taxon>Lophotrochozoa</taxon>
        <taxon>Platyhelminthes</taxon>
        <taxon>Cestoda</taxon>
        <taxon>Eucestoda</taxon>
        <taxon>Cyclophyllidea</taxon>
        <taxon>Hymenolepididae</taxon>
        <taxon>Rodentolepis</taxon>
    </lineage>
</organism>
<protein>
    <submittedName>
        <fullName evidence="2 4">Uncharacterized protein</fullName>
    </submittedName>
</protein>
<proteinExistence type="predicted"/>
<reference evidence="2 3" key="2">
    <citation type="submission" date="2018-11" db="EMBL/GenBank/DDBJ databases">
        <authorList>
            <consortium name="Pathogen Informatics"/>
        </authorList>
    </citation>
    <scope>NUCLEOTIDE SEQUENCE [LARGE SCALE GENOMIC DNA]</scope>
</reference>
<dbReference type="Proteomes" id="UP000278807">
    <property type="component" value="Unassembled WGS sequence"/>
</dbReference>
<evidence type="ECO:0000313" key="2">
    <source>
        <dbReference type="EMBL" id="VDN96988.1"/>
    </source>
</evidence>
<dbReference type="EMBL" id="UZAE01000400">
    <property type="protein sequence ID" value="VDN96988.1"/>
    <property type="molecule type" value="Genomic_DNA"/>
</dbReference>
<evidence type="ECO:0000256" key="1">
    <source>
        <dbReference type="SAM" id="MobiDB-lite"/>
    </source>
</evidence>
<keyword evidence="3" id="KW-1185">Reference proteome</keyword>
<accession>A0A0R3T2G9</accession>
<feature type="compositionally biased region" description="Polar residues" evidence="1">
    <location>
        <begin position="13"/>
        <end position="33"/>
    </location>
</feature>
<feature type="region of interest" description="Disordered" evidence="1">
    <location>
        <begin position="13"/>
        <end position="54"/>
    </location>
</feature>
<dbReference type="AlphaFoldDB" id="A0A0R3T2G9"/>
<dbReference type="STRING" id="102285.A0A0R3T2G9"/>
<sequence length="104" mass="11825">MNKPLFLLQLANENSPQADKSNTENTSNRAKSSSVDDRRLPLRGDTSASAEQTQVHQLQLDELSASGSKPSLFVHLHKHRRRHHRKIIRGRIFGFLADWSSKLI</sequence>